<dbReference type="RefSeq" id="WP_173866339.1">
    <property type="nucleotide sequence ID" value="NZ_JAAWUU010000023.1"/>
</dbReference>
<dbReference type="EMBL" id="JAAWUZ010000023">
    <property type="protein sequence ID" value="NSG30170.1"/>
    <property type="molecule type" value="Genomic_DNA"/>
</dbReference>
<dbReference type="Gene3D" id="2.60.40.1080">
    <property type="match status" value="1"/>
</dbReference>
<feature type="chain" id="PRO_5046207459" description="BIG2 domain-containing protein" evidence="1">
    <location>
        <begin position="29"/>
        <end position="381"/>
    </location>
</feature>
<gene>
    <name evidence="2" type="ORF">HFM93_07780</name>
</gene>
<comment type="caution">
    <text evidence="2">The sequence shown here is derived from an EMBL/GenBank/DDBJ whole genome shotgun (WGS) entry which is preliminary data.</text>
</comment>
<evidence type="ECO:0008006" key="4">
    <source>
        <dbReference type="Google" id="ProtNLM"/>
    </source>
</evidence>
<sequence length="381" mass="43360">MKRKMKQIVIMLVLICMGLGMKPQTTSAAPKKYVRSFSVGKKKISIKAGQSKKISYKIKVKGNASKKVSLKANNKKIQVRTSKNKIVILGREAGKSKITVTTKGKDKKGKKIKKTISVTVNPDSTGVTDNTDIADKDSALEEFAKNYQYLCKTPAMYDGYFLYSDTENIALGDLRLELQPLTYDIDDYDSDGQSELLIVNMDPYTKWGQSALRLQMYEVDGTGHVYLSALHLCTTEYGSIYGTEILRKGDSRVFKYKKDNEWMIAAEQNIQGSYFDGHARNLFMVAKYYDKPKLKFEVMGTAEGEWYPGTPDEQVIKSSMKQKYDALDLEVDVNQIFDGKKHVYDYIDNPISFVKTEYAFDRNALKQSEWSKFSYITFSEK</sequence>
<dbReference type="Proteomes" id="UP000821846">
    <property type="component" value="Unassembled WGS sequence"/>
</dbReference>
<name>A0ABX2GZA5_9FIRM</name>
<evidence type="ECO:0000313" key="2">
    <source>
        <dbReference type="EMBL" id="NSG30170.1"/>
    </source>
</evidence>
<feature type="signal peptide" evidence="1">
    <location>
        <begin position="1"/>
        <end position="28"/>
    </location>
</feature>
<keyword evidence="1" id="KW-0732">Signal</keyword>
<reference evidence="2 3" key="1">
    <citation type="journal article" date="2020" name="Cell Host Microbe">
        <title>Functional and Genomic Variation between Human-Derived Isolates of Lachnospiraceae Reveals Inter- and Intra-Species Diversity.</title>
        <authorList>
            <person name="Sorbara M.T."/>
            <person name="Littmann E.R."/>
            <person name="Fontana E."/>
            <person name="Moody T.U."/>
            <person name="Kohout C.E."/>
            <person name="Gjonbalaj M."/>
            <person name="Eaton V."/>
            <person name="Seok R."/>
            <person name="Leiner I.M."/>
            <person name="Pamer E.G."/>
        </authorList>
    </citation>
    <scope>NUCLEOTIDE SEQUENCE [LARGE SCALE GENOMIC DNA]</scope>
    <source>
        <strain evidence="2 3">MSK.14.16</strain>
    </source>
</reference>
<evidence type="ECO:0000313" key="3">
    <source>
        <dbReference type="Proteomes" id="UP000821846"/>
    </source>
</evidence>
<keyword evidence="3" id="KW-1185">Reference proteome</keyword>
<organism evidence="2 3">
    <name type="scientific">Faecalicatena fissicatena</name>
    <dbReference type="NCBI Taxonomy" id="290055"/>
    <lineage>
        <taxon>Bacteria</taxon>
        <taxon>Bacillati</taxon>
        <taxon>Bacillota</taxon>
        <taxon>Clostridia</taxon>
        <taxon>Lachnospirales</taxon>
        <taxon>Lachnospiraceae</taxon>
        <taxon>Faecalicatena</taxon>
    </lineage>
</organism>
<protein>
    <recommendedName>
        <fullName evidence="4">BIG2 domain-containing protein</fullName>
    </recommendedName>
</protein>
<evidence type="ECO:0000256" key="1">
    <source>
        <dbReference type="SAM" id="SignalP"/>
    </source>
</evidence>
<accession>A0ABX2GZA5</accession>
<proteinExistence type="predicted"/>